<dbReference type="Proteomes" id="UP000054823">
    <property type="component" value="Unassembled WGS sequence"/>
</dbReference>
<feature type="chain" id="PRO_5006061640" evidence="1">
    <location>
        <begin position="24"/>
        <end position="165"/>
    </location>
</feature>
<evidence type="ECO:0000313" key="3">
    <source>
        <dbReference type="Proteomes" id="UP000054823"/>
    </source>
</evidence>
<evidence type="ECO:0000256" key="1">
    <source>
        <dbReference type="SAM" id="SignalP"/>
    </source>
</evidence>
<accession>A0A0P1EL76</accession>
<evidence type="ECO:0000313" key="2">
    <source>
        <dbReference type="EMBL" id="CUH50883.1"/>
    </source>
</evidence>
<dbReference type="InterPro" id="IPR036374">
    <property type="entry name" value="OxRdtase_Mopterin-bd_sf"/>
</dbReference>
<sequence>MFHVKKIAAAAILAIGLPSLVHAADVLLTVSGEVGPSEQGDAWVFTMDELRALPTASFETETIWTDGVQVFEGVALNVLLDHVDAESGTIRATAANDYAITIPFSDAVSGGPIVAYLRNGQEMSLRDKGPLWIVYPFDDNETYKSEEYYSRSIWQLNRIEVVAGE</sequence>
<organism evidence="2 3">
    <name type="scientific">Shimia marina</name>
    <dbReference type="NCBI Taxonomy" id="321267"/>
    <lineage>
        <taxon>Bacteria</taxon>
        <taxon>Pseudomonadati</taxon>
        <taxon>Pseudomonadota</taxon>
        <taxon>Alphaproteobacteria</taxon>
        <taxon>Rhodobacterales</taxon>
        <taxon>Roseobacteraceae</taxon>
    </lineage>
</organism>
<keyword evidence="3" id="KW-1185">Reference proteome</keyword>
<gene>
    <name evidence="2" type="ORF">SHM7688_00314</name>
</gene>
<dbReference type="EMBL" id="CYPW01000004">
    <property type="protein sequence ID" value="CUH50883.1"/>
    <property type="molecule type" value="Genomic_DNA"/>
</dbReference>
<dbReference type="Gene3D" id="3.90.420.10">
    <property type="entry name" value="Oxidoreductase, molybdopterin-binding domain"/>
    <property type="match status" value="1"/>
</dbReference>
<proteinExistence type="predicted"/>
<dbReference type="AlphaFoldDB" id="A0A0P1EL76"/>
<dbReference type="STRING" id="321267.SHM7688_00314"/>
<dbReference type="RefSeq" id="WP_058238267.1">
    <property type="nucleotide sequence ID" value="NZ_CYPW01000004.1"/>
</dbReference>
<name>A0A0P1EL76_9RHOB</name>
<protein>
    <submittedName>
        <fullName evidence="2">Oxidoreductase molybdopterin binding domain protein</fullName>
    </submittedName>
</protein>
<dbReference type="SUPFAM" id="SSF56524">
    <property type="entry name" value="Oxidoreductase molybdopterin-binding domain"/>
    <property type="match status" value="1"/>
</dbReference>
<dbReference type="OrthoDB" id="9798763at2"/>
<feature type="signal peptide" evidence="1">
    <location>
        <begin position="1"/>
        <end position="23"/>
    </location>
</feature>
<reference evidence="2 3" key="1">
    <citation type="submission" date="2015-09" db="EMBL/GenBank/DDBJ databases">
        <authorList>
            <consortium name="Swine Surveillance"/>
        </authorList>
    </citation>
    <scope>NUCLEOTIDE SEQUENCE [LARGE SCALE GENOMIC DNA]</scope>
    <source>
        <strain evidence="2 3">CECT 7688</strain>
    </source>
</reference>
<keyword evidence="1" id="KW-0732">Signal</keyword>